<evidence type="ECO:0000313" key="3">
    <source>
        <dbReference type="Proteomes" id="UP000053259"/>
    </source>
</evidence>
<name>A0A0D1YWU3_9PEZI</name>
<dbReference type="InterPro" id="IPR016117">
    <property type="entry name" value="ArgJ-like_dom_sf"/>
</dbReference>
<dbReference type="Proteomes" id="UP000053259">
    <property type="component" value="Unassembled WGS sequence"/>
</dbReference>
<organism evidence="2 3">
    <name type="scientific">Verruconis gallopava</name>
    <dbReference type="NCBI Taxonomy" id="253628"/>
    <lineage>
        <taxon>Eukaryota</taxon>
        <taxon>Fungi</taxon>
        <taxon>Dikarya</taxon>
        <taxon>Ascomycota</taxon>
        <taxon>Pezizomycotina</taxon>
        <taxon>Dothideomycetes</taxon>
        <taxon>Pleosporomycetidae</taxon>
        <taxon>Venturiales</taxon>
        <taxon>Sympoventuriaceae</taxon>
        <taxon>Verruconis</taxon>
    </lineage>
</organism>
<sequence length="410" mass="44184">MQVTLQAAPHSSRKKRLRQLLPELYLGKYTTGPGNSLTDVPGVLAHTQEIRSAEGCPDGSINTGITTILPRKEFFNKACFAGIFRFNGSGEMTGTHWIEETGLLHSPIIITNSFGVGAAYEGIYRYCIREYADEDGSCDWFMLPVVTETFDGYLNDIGKLSVRPEHIVYGLESVSNAPIREGNTGGGCGMLCHGFKGGTGSSSRVVNGQDAKGNSQTFTVAALVQANYGRLGDLRITGVPVGRILAEVISKESRGDEKNNYTLKSAIDAVHRYKDIKDGSIIAIVATDAPLHPTQLNRLAKRATVGLSRVGGVGHNPSGDIFLAFSTGVEIPVQSVGANHRSVDPWVPSVMSTEMIDDNTINSLFEACADAVEESIYNVLCMAETTVGFKGRTAEGLPLDKLKEIMEKYA</sequence>
<dbReference type="InterPro" id="IPR005321">
    <property type="entry name" value="Peptidase_S58_DmpA"/>
</dbReference>
<dbReference type="CDD" id="cd02253">
    <property type="entry name" value="DmpA"/>
    <property type="match status" value="1"/>
</dbReference>
<dbReference type="OrthoDB" id="2107894at2759"/>
<dbReference type="EMBL" id="KN847538">
    <property type="protein sequence ID" value="KIW05187.1"/>
    <property type="molecule type" value="Genomic_DNA"/>
</dbReference>
<dbReference type="GeneID" id="27311708"/>
<evidence type="ECO:0000313" key="2">
    <source>
        <dbReference type="EMBL" id="KIW05187.1"/>
    </source>
</evidence>
<keyword evidence="3" id="KW-1185">Reference proteome</keyword>
<dbReference type="SUPFAM" id="SSF56266">
    <property type="entry name" value="DmpA/ArgJ-like"/>
    <property type="match status" value="1"/>
</dbReference>
<gene>
    <name evidence="2" type="ORF">PV09_03735</name>
</gene>
<dbReference type="Pfam" id="PF03576">
    <property type="entry name" value="Peptidase_S58"/>
    <property type="match status" value="1"/>
</dbReference>
<dbReference type="RefSeq" id="XP_016215056.1">
    <property type="nucleotide sequence ID" value="XM_016356967.1"/>
</dbReference>
<proteinExistence type="inferred from homology"/>
<comment type="similarity">
    <text evidence="1">Belongs to the peptidase S58 family.</text>
</comment>
<dbReference type="GO" id="GO:0004177">
    <property type="term" value="F:aminopeptidase activity"/>
    <property type="evidence" value="ECO:0007669"/>
    <property type="project" value="TreeGrafter"/>
</dbReference>
<evidence type="ECO:0000256" key="1">
    <source>
        <dbReference type="ARBA" id="ARBA00007068"/>
    </source>
</evidence>
<dbReference type="AlphaFoldDB" id="A0A0D1YWU3"/>
<dbReference type="FunFam" id="3.60.70.12:FF:000004">
    <property type="entry name" value="Beta-peptidyl aminopeptidase BapA"/>
    <property type="match status" value="1"/>
</dbReference>
<dbReference type="InParanoid" id="A0A0D1YWU3"/>
<reference evidence="2 3" key="1">
    <citation type="submission" date="2015-01" db="EMBL/GenBank/DDBJ databases">
        <title>The Genome Sequence of Ochroconis gallopava CBS43764.</title>
        <authorList>
            <consortium name="The Broad Institute Genomics Platform"/>
            <person name="Cuomo C."/>
            <person name="de Hoog S."/>
            <person name="Gorbushina A."/>
            <person name="Stielow B."/>
            <person name="Teixiera M."/>
            <person name="Abouelleil A."/>
            <person name="Chapman S.B."/>
            <person name="Priest M."/>
            <person name="Young S.K."/>
            <person name="Wortman J."/>
            <person name="Nusbaum C."/>
            <person name="Birren B."/>
        </authorList>
    </citation>
    <scope>NUCLEOTIDE SEQUENCE [LARGE SCALE GENOMIC DNA]</scope>
    <source>
        <strain evidence="2 3">CBS 43764</strain>
    </source>
</reference>
<accession>A0A0D1YWU3</accession>
<protein>
    <submittedName>
        <fullName evidence="2">Uncharacterized protein</fullName>
    </submittedName>
</protein>
<dbReference type="PANTHER" id="PTHR36512:SF3">
    <property type="entry name" value="BLR5678 PROTEIN"/>
    <property type="match status" value="1"/>
</dbReference>
<dbReference type="HOGENOM" id="CLU_024709_0_0_1"/>
<dbReference type="Gene3D" id="3.60.70.12">
    <property type="entry name" value="L-amino peptidase D-ALA esterase/amidase"/>
    <property type="match status" value="1"/>
</dbReference>
<dbReference type="VEuPathDB" id="FungiDB:PV09_03735"/>
<dbReference type="PANTHER" id="PTHR36512">
    <property type="entry name" value="D-AMINOPEPTIDASE"/>
    <property type="match status" value="1"/>
</dbReference>